<dbReference type="Proteomes" id="UP000028700">
    <property type="component" value="Unassembled WGS sequence"/>
</dbReference>
<sequence>MQKIVKYIAALLLLGATTAGGYVYFDQGHLGNAQAASGFTVNAKNQGMVGNDKTDNSPILQKLLDKYNEETPMTIHIPKGTYLFTDDEMKAIQLRSNVTFNFDKGAIFQIRRGDRIAFAYPSPGTGYDAGVHDVTWNNATFRGTHPSANVQSVFVQSIHHASAVTFNKSTFYNASSPTGHYIDINGSHNIHIKNSVFKGFNPKKGYEYKEAIQVDYSNSKAMSYHNSGDKYDGLPSYNIYVSNNQFLPLSRSTGSVKSYAPNPIGEHAVYTKLFNGTIHDIYFKGNYVQDARPLVEEDGANLHFVAVSDLYIENNTFENKTVLGSGNYIRLYNTREDITMKNLNIKNNKFINLNPDNRYVYFEKNDGAGDITDVTVTGNKITSSKNKIPFVLANFSTADMTIKDNKVSGKSSASVKSGDVANTSFLRTLAASNKKRKQTNKVEKYYSDVASQYAYFTKNAKKTNALYTHIKGHKNWEYAAKKLKDSKATKVYVDMRADASSGKWYRIRFTSSTKSPRYWIRASALSFDKIEISAYNKELTTMQNYPLYTRVFNDPLLAKTVGTTAADLPRTVTVSKRAVKTTQSGSTSTYYYIPSKKVWTRAVAFY</sequence>
<dbReference type="eggNOG" id="COG5434">
    <property type="taxonomic scope" value="Bacteria"/>
</dbReference>
<accession>A0A081BGB2</accession>
<gene>
    <name evidence="2" type="ORF">LOSG293_020180</name>
</gene>
<comment type="caution">
    <text evidence="2">The sequence shown here is derived from an EMBL/GenBank/DDBJ whole genome shotgun (WGS) entry which is preliminary data.</text>
</comment>
<dbReference type="InterPro" id="IPR011050">
    <property type="entry name" value="Pectin_lyase_fold/virulence"/>
</dbReference>
<keyword evidence="3" id="KW-1185">Reference proteome</keyword>
<dbReference type="EMBL" id="BBJM01000002">
    <property type="protein sequence ID" value="GAK47080.1"/>
    <property type="molecule type" value="Genomic_DNA"/>
</dbReference>
<feature type="domain" description="Rhamnogalacturonase A/B/Epimerase-like pectate lyase" evidence="1">
    <location>
        <begin position="41"/>
        <end position="244"/>
    </location>
</feature>
<evidence type="ECO:0000259" key="1">
    <source>
        <dbReference type="Pfam" id="PF12708"/>
    </source>
</evidence>
<dbReference type="InterPro" id="IPR012334">
    <property type="entry name" value="Pectin_lyas_fold"/>
</dbReference>
<dbReference type="RefSeq" id="WP_034525914.1">
    <property type="nucleotide sequence ID" value="NZ_BBJM01000002.1"/>
</dbReference>
<organism evidence="2 3">
    <name type="scientific">Secundilactobacillus oryzae JCM 18671</name>
    <dbReference type="NCBI Taxonomy" id="1291743"/>
    <lineage>
        <taxon>Bacteria</taxon>
        <taxon>Bacillati</taxon>
        <taxon>Bacillota</taxon>
        <taxon>Bacilli</taxon>
        <taxon>Lactobacillales</taxon>
        <taxon>Lactobacillaceae</taxon>
        <taxon>Secundilactobacillus</taxon>
    </lineage>
</organism>
<reference evidence="2" key="1">
    <citation type="journal article" date="2014" name="Genome Announc.">
        <title>Draft Genome Sequence of Lactobacillus oryzae Strain SG293T.</title>
        <authorList>
            <person name="Tanizawa Y."/>
            <person name="Fujisawa T."/>
            <person name="Mochizuki T."/>
            <person name="Kaminuma E."/>
            <person name="Nakamura Y."/>
            <person name="Tohno M."/>
        </authorList>
    </citation>
    <scope>NUCLEOTIDE SEQUENCE [LARGE SCALE GENOMIC DNA]</scope>
    <source>
        <strain evidence="2">SG293</strain>
    </source>
</reference>
<protein>
    <submittedName>
        <fullName evidence="2">N-acetylmuramoyl-L-alanine amidase</fullName>
    </submittedName>
</protein>
<evidence type="ECO:0000313" key="3">
    <source>
        <dbReference type="Proteomes" id="UP000028700"/>
    </source>
</evidence>
<evidence type="ECO:0000313" key="2">
    <source>
        <dbReference type="EMBL" id="GAK47080.1"/>
    </source>
</evidence>
<dbReference type="AlphaFoldDB" id="A0A081BGB2"/>
<dbReference type="InterPro" id="IPR024535">
    <property type="entry name" value="RHGA/B-epi-like_pectate_lyase"/>
</dbReference>
<name>A0A081BGB2_9LACO</name>
<dbReference type="Pfam" id="PF12708">
    <property type="entry name" value="Pect-lyase_RHGA_epim"/>
    <property type="match status" value="1"/>
</dbReference>
<dbReference type="OrthoDB" id="3227120at2"/>
<dbReference type="Gene3D" id="2.160.20.10">
    <property type="entry name" value="Single-stranded right-handed beta-helix, Pectin lyase-like"/>
    <property type="match status" value="1"/>
</dbReference>
<dbReference type="STRING" id="1291743.LOSG293_020180"/>
<dbReference type="SUPFAM" id="SSF51126">
    <property type="entry name" value="Pectin lyase-like"/>
    <property type="match status" value="1"/>
</dbReference>
<proteinExistence type="predicted"/>